<dbReference type="InterPro" id="IPR051907">
    <property type="entry name" value="DoxX-like_oxidoreductase"/>
</dbReference>
<feature type="transmembrane region" description="Helical" evidence="7">
    <location>
        <begin position="70"/>
        <end position="89"/>
    </location>
</feature>
<dbReference type="GO" id="GO:0005886">
    <property type="term" value="C:plasma membrane"/>
    <property type="evidence" value="ECO:0007669"/>
    <property type="project" value="UniProtKB-SubCell"/>
</dbReference>
<keyword evidence="3" id="KW-1003">Cell membrane</keyword>
<gene>
    <name evidence="8" type="ORF">JP75_07505</name>
</gene>
<feature type="transmembrane region" description="Helical" evidence="7">
    <location>
        <begin position="101"/>
        <end position="121"/>
    </location>
</feature>
<dbReference type="PANTHER" id="PTHR33452:SF4">
    <property type="entry name" value="BLL4328 PROTEIN"/>
    <property type="match status" value="1"/>
</dbReference>
<evidence type="ECO:0000256" key="3">
    <source>
        <dbReference type="ARBA" id="ARBA00022475"/>
    </source>
</evidence>
<evidence type="ECO:0000256" key="1">
    <source>
        <dbReference type="ARBA" id="ARBA00004651"/>
    </source>
</evidence>
<evidence type="ECO:0000313" key="9">
    <source>
        <dbReference type="Proteomes" id="UP000028981"/>
    </source>
</evidence>
<proteinExistence type="inferred from homology"/>
<comment type="similarity">
    <text evidence="2">Belongs to the DoxX family.</text>
</comment>
<evidence type="ECO:0000256" key="5">
    <source>
        <dbReference type="ARBA" id="ARBA00022989"/>
    </source>
</evidence>
<keyword evidence="6 7" id="KW-0472">Membrane</keyword>
<keyword evidence="9" id="KW-1185">Reference proteome</keyword>
<evidence type="ECO:0000256" key="2">
    <source>
        <dbReference type="ARBA" id="ARBA00006679"/>
    </source>
</evidence>
<keyword evidence="4 7" id="KW-0812">Transmembrane</keyword>
<dbReference type="STRING" id="46914.JP75_07505"/>
<dbReference type="AlphaFoldDB" id="A0A087M3E8"/>
<evidence type="ECO:0000256" key="6">
    <source>
        <dbReference type="ARBA" id="ARBA00023136"/>
    </source>
</evidence>
<evidence type="ECO:0000313" key="8">
    <source>
        <dbReference type="EMBL" id="KFL31401.1"/>
    </source>
</evidence>
<reference evidence="8 9" key="1">
    <citation type="submission" date="2014-08" db="EMBL/GenBank/DDBJ databases">
        <authorList>
            <person name="Hassan Y.I."/>
            <person name="Lepp D."/>
            <person name="Zhou T."/>
        </authorList>
    </citation>
    <scope>NUCLEOTIDE SEQUENCE [LARGE SCALE GENOMIC DNA]</scope>
    <source>
        <strain evidence="8 9">IFO13584</strain>
    </source>
</reference>
<dbReference type="InterPro" id="IPR032808">
    <property type="entry name" value="DoxX"/>
</dbReference>
<evidence type="ECO:0000256" key="7">
    <source>
        <dbReference type="SAM" id="Phobius"/>
    </source>
</evidence>
<dbReference type="EMBL" id="JQGC01000006">
    <property type="protein sequence ID" value="KFL31401.1"/>
    <property type="molecule type" value="Genomic_DNA"/>
</dbReference>
<feature type="transmembrane region" description="Helical" evidence="7">
    <location>
        <begin position="41"/>
        <end position="63"/>
    </location>
</feature>
<name>A0A087M3E8_9HYPH</name>
<comment type="caution">
    <text evidence="8">The sequence shown here is derived from an EMBL/GenBank/DDBJ whole genome shotgun (WGS) entry which is preliminary data.</text>
</comment>
<protein>
    <submittedName>
        <fullName evidence="8">DoxX family protein</fullName>
    </submittedName>
</protein>
<dbReference type="Pfam" id="PF07681">
    <property type="entry name" value="DoxX"/>
    <property type="match status" value="1"/>
</dbReference>
<dbReference type="PANTHER" id="PTHR33452">
    <property type="entry name" value="OXIDOREDUCTASE CATD-RELATED"/>
    <property type="match status" value="1"/>
</dbReference>
<keyword evidence="5 7" id="KW-1133">Transmembrane helix</keyword>
<evidence type="ECO:0000256" key="4">
    <source>
        <dbReference type="ARBA" id="ARBA00022692"/>
    </source>
</evidence>
<sequence length="130" mass="14050">MIDRLNSLAPAVLGILRIVTGLLFVHFGLQKLFNFPVPFPVPLDALTTTAGVLELVGGALVTVGFLTRPAAFILSGMMAVGYWIGHFPMGFFPAENMGTGAILFCFIYLYLVFAGPGAWSVDGQRNLAWR</sequence>
<organism evidence="8 9">
    <name type="scientific">Devosia riboflavina</name>
    <dbReference type="NCBI Taxonomy" id="46914"/>
    <lineage>
        <taxon>Bacteria</taxon>
        <taxon>Pseudomonadati</taxon>
        <taxon>Pseudomonadota</taxon>
        <taxon>Alphaproteobacteria</taxon>
        <taxon>Hyphomicrobiales</taxon>
        <taxon>Devosiaceae</taxon>
        <taxon>Devosia</taxon>
    </lineage>
</organism>
<dbReference type="Proteomes" id="UP000028981">
    <property type="component" value="Unassembled WGS sequence"/>
</dbReference>
<dbReference type="RefSeq" id="WP_035081092.1">
    <property type="nucleotide sequence ID" value="NZ_JQGC01000006.1"/>
</dbReference>
<feature type="transmembrane region" description="Helical" evidence="7">
    <location>
        <begin position="7"/>
        <end position="29"/>
    </location>
</feature>
<accession>A0A087M3E8</accession>
<comment type="subcellular location">
    <subcellularLocation>
        <location evidence="1">Cell membrane</location>
        <topology evidence="1">Multi-pass membrane protein</topology>
    </subcellularLocation>
</comment>